<dbReference type="RefSeq" id="WP_158078460.1">
    <property type="nucleotide sequence ID" value="NZ_FTNU01000023.1"/>
</dbReference>
<keyword evidence="1" id="KW-0812">Transmembrane</keyword>
<keyword evidence="1" id="KW-0472">Membrane</keyword>
<dbReference type="Proteomes" id="UP000187495">
    <property type="component" value="Unassembled WGS sequence"/>
</dbReference>
<dbReference type="AlphaFoldDB" id="A0A1N7G4A9"/>
<sequence length="52" mass="6156">MDNYIIILGQLMKYTIEKYGLWQTIFAFLALFSIPVLFYKLDAILTAVYLYL</sequence>
<dbReference type="EMBL" id="FTNU01000023">
    <property type="protein sequence ID" value="SIS07354.1"/>
    <property type="molecule type" value="Genomic_DNA"/>
</dbReference>
<organism evidence="2 3">
    <name type="scientific">Moraxella cuniculi DSM 21768</name>
    <dbReference type="NCBI Taxonomy" id="1122245"/>
    <lineage>
        <taxon>Bacteria</taxon>
        <taxon>Pseudomonadati</taxon>
        <taxon>Pseudomonadota</taxon>
        <taxon>Gammaproteobacteria</taxon>
        <taxon>Moraxellales</taxon>
        <taxon>Moraxellaceae</taxon>
        <taxon>Moraxella</taxon>
    </lineage>
</organism>
<evidence type="ECO:0000313" key="2">
    <source>
        <dbReference type="EMBL" id="SIS07354.1"/>
    </source>
</evidence>
<keyword evidence="1" id="KW-1133">Transmembrane helix</keyword>
<gene>
    <name evidence="2" type="ORF">SAMN02745664_12312</name>
</gene>
<evidence type="ECO:0000313" key="3">
    <source>
        <dbReference type="Proteomes" id="UP000187495"/>
    </source>
</evidence>
<protein>
    <submittedName>
        <fullName evidence="2">Uncharacterized protein</fullName>
    </submittedName>
</protein>
<feature type="transmembrane region" description="Helical" evidence="1">
    <location>
        <begin position="20"/>
        <end position="39"/>
    </location>
</feature>
<keyword evidence="3" id="KW-1185">Reference proteome</keyword>
<name>A0A1N7G4A9_9GAMM</name>
<evidence type="ECO:0000256" key="1">
    <source>
        <dbReference type="SAM" id="Phobius"/>
    </source>
</evidence>
<accession>A0A1N7G4A9</accession>
<reference evidence="3" key="1">
    <citation type="submission" date="2017-01" db="EMBL/GenBank/DDBJ databases">
        <authorList>
            <person name="Varghese N."/>
            <person name="Submissions S."/>
        </authorList>
    </citation>
    <scope>NUCLEOTIDE SEQUENCE [LARGE SCALE GENOMIC DNA]</scope>
    <source>
        <strain evidence="3">DSM 21768</strain>
    </source>
</reference>
<proteinExistence type="predicted"/>